<keyword evidence="2" id="KW-1185">Reference proteome</keyword>
<dbReference type="SUPFAM" id="SSF55781">
    <property type="entry name" value="GAF domain-like"/>
    <property type="match status" value="1"/>
</dbReference>
<dbReference type="RefSeq" id="WP_319832396.1">
    <property type="nucleotide sequence ID" value="NZ_CP138858.1"/>
</dbReference>
<dbReference type="Proteomes" id="UP001324993">
    <property type="component" value="Chromosome"/>
</dbReference>
<organism evidence="1 2">
    <name type="scientific">Coraliomargarita algicola</name>
    <dbReference type="NCBI Taxonomy" id="3092156"/>
    <lineage>
        <taxon>Bacteria</taxon>
        <taxon>Pseudomonadati</taxon>
        <taxon>Verrucomicrobiota</taxon>
        <taxon>Opitutia</taxon>
        <taxon>Puniceicoccales</taxon>
        <taxon>Coraliomargaritaceae</taxon>
        <taxon>Coraliomargarita</taxon>
    </lineage>
</organism>
<evidence type="ECO:0000313" key="1">
    <source>
        <dbReference type="EMBL" id="WPJ95517.1"/>
    </source>
</evidence>
<gene>
    <name evidence="1" type="ORF">SH580_19045</name>
</gene>
<dbReference type="EMBL" id="CP138858">
    <property type="protein sequence ID" value="WPJ95517.1"/>
    <property type="molecule type" value="Genomic_DNA"/>
</dbReference>
<evidence type="ECO:0008006" key="3">
    <source>
        <dbReference type="Google" id="ProtNLM"/>
    </source>
</evidence>
<protein>
    <recommendedName>
        <fullName evidence="3">Response regulatory domain-containing protein</fullName>
    </recommendedName>
</protein>
<evidence type="ECO:0000313" key="2">
    <source>
        <dbReference type="Proteomes" id="UP001324993"/>
    </source>
</evidence>
<sequence>MIENTIQIADCPPVSPQGLVPFRRFAEALSEFNDFDGFRQALARVVQEDSGYAGFLDLDADLASMQDSEVGEHFEMDSLVVPLSAGHDTGYIRFLGNEQGRPFDAEDLMWMGAISEFVSLAYANAKMHRESQDKARIFQYLINQLPLGVICFSGQGDLIVENKLASRLLGAVGTELMQRALADESFKSQGNLRLHLEVEGRLVYTEGRRLEVEAGLSFTAFVLHDMSAQREKLMLQIERSVFRAESRGQALTIAVLEDRSEAGKLLRILKASAGSLQLDPVSLASLDAYSCACIFADKSLRSVRYLLKKGLAGQLKQSAVVGALVSQVDHLDEAPAQSLIRAARADFQRLDQLLRPSLLVFDPYPAVIEALDLISSELCSFESIDAVRDCVSLIERGQFDGIFLDVDTFAHDGLKWLEEASAVAGAGFRVFYISHLQPTMVRSKFGLSADSMVFQKPFDADVIRDALLLQFDFA</sequence>
<proteinExistence type="predicted"/>
<accession>A0ABZ0RJ12</accession>
<reference evidence="1 2" key="1">
    <citation type="submission" date="2023-11" db="EMBL/GenBank/DDBJ databases">
        <title>Coraliomargarita sp. nov., isolated from marine algae.</title>
        <authorList>
            <person name="Lee J.K."/>
            <person name="Baek J.H."/>
            <person name="Kim J.M."/>
            <person name="Choi D.G."/>
            <person name="Jeon C.O."/>
        </authorList>
    </citation>
    <scope>NUCLEOTIDE SEQUENCE [LARGE SCALE GENOMIC DNA]</scope>
    <source>
        <strain evidence="1 2">J2-16</strain>
    </source>
</reference>
<name>A0ABZ0RJ12_9BACT</name>